<gene>
    <name evidence="5" type="ORF">E0L32_007294</name>
</gene>
<dbReference type="GO" id="GO:0006897">
    <property type="term" value="P:endocytosis"/>
    <property type="evidence" value="ECO:0007669"/>
    <property type="project" value="TreeGrafter"/>
</dbReference>
<dbReference type="GeneID" id="41974741"/>
<dbReference type="SUPFAM" id="SSF52540">
    <property type="entry name" value="P-loop containing nucleoside triphosphate hydrolases"/>
    <property type="match status" value="1"/>
</dbReference>
<organism evidence="5 6">
    <name type="scientific">Thyridium curvatum</name>
    <dbReference type="NCBI Taxonomy" id="1093900"/>
    <lineage>
        <taxon>Eukaryota</taxon>
        <taxon>Fungi</taxon>
        <taxon>Dikarya</taxon>
        <taxon>Ascomycota</taxon>
        <taxon>Pezizomycotina</taxon>
        <taxon>Sordariomycetes</taxon>
        <taxon>Sordariomycetidae</taxon>
        <taxon>Thyridiales</taxon>
        <taxon>Thyridiaceae</taxon>
        <taxon>Thyridium</taxon>
    </lineage>
</organism>
<dbReference type="PANTHER" id="PTHR11566:SF215">
    <property type="entry name" value="DYNAMIN GTPASE"/>
    <property type="match status" value="1"/>
</dbReference>
<dbReference type="GO" id="GO:0048312">
    <property type="term" value="P:intracellular distribution of mitochondria"/>
    <property type="evidence" value="ECO:0007669"/>
    <property type="project" value="TreeGrafter"/>
</dbReference>
<dbReference type="InParanoid" id="A0A507B4J6"/>
<dbReference type="GO" id="GO:0000266">
    <property type="term" value="P:mitochondrial fission"/>
    <property type="evidence" value="ECO:0007669"/>
    <property type="project" value="TreeGrafter"/>
</dbReference>
<dbReference type="FunFam" id="3.40.50.300:FF:001425">
    <property type="entry name" value="Dynamin GTPase, putative"/>
    <property type="match status" value="1"/>
</dbReference>
<dbReference type="GO" id="GO:0005739">
    <property type="term" value="C:mitochondrion"/>
    <property type="evidence" value="ECO:0007669"/>
    <property type="project" value="TreeGrafter"/>
</dbReference>
<dbReference type="InterPro" id="IPR020850">
    <property type="entry name" value="GED_dom"/>
</dbReference>
<dbReference type="EMBL" id="SKBQ01000044">
    <property type="protein sequence ID" value="TPX11991.1"/>
    <property type="molecule type" value="Genomic_DNA"/>
</dbReference>
<proteinExistence type="predicted"/>
<dbReference type="InterPro" id="IPR022812">
    <property type="entry name" value="Dynamin"/>
</dbReference>
<dbReference type="GO" id="GO:0003924">
    <property type="term" value="F:GTPase activity"/>
    <property type="evidence" value="ECO:0007669"/>
    <property type="project" value="InterPro"/>
</dbReference>
<dbReference type="SMART" id="SM00053">
    <property type="entry name" value="DYNc"/>
    <property type="match status" value="1"/>
</dbReference>
<dbReference type="GO" id="GO:0016559">
    <property type="term" value="P:peroxisome fission"/>
    <property type="evidence" value="ECO:0007669"/>
    <property type="project" value="TreeGrafter"/>
</dbReference>
<dbReference type="STRING" id="1093900.A0A507B4J6"/>
<dbReference type="RefSeq" id="XP_030993702.1">
    <property type="nucleotide sequence ID" value="XM_031142023.1"/>
</dbReference>
<dbReference type="GO" id="GO:0005525">
    <property type="term" value="F:GTP binding"/>
    <property type="evidence" value="ECO:0007669"/>
    <property type="project" value="InterPro"/>
</dbReference>
<evidence type="ECO:0000259" key="3">
    <source>
        <dbReference type="PROSITE" id="PS51388"/>
    </source>
</evidence>
<feature type="domain" description="GED" evidence="3">
    <location>
        <begin position="641"/>
        <end position="729"/>
    </location>
</feature>
<name>A0A507B4J6_9PEZI</name>
<dbReference type="AlphaFoldDB" id="A0A507B4J6"/>
<keyword evidence="2" id="KW-0342">GTP-binding</keyword>
<protein>
    <submittedName>
        <fullName evidence="5">Uncharacterized protein</fullName>
    </submittedName>
</protein>
<comment type="caution">
    <text evidence="5">The sequence shown here is derived from an EMBL/GenBank/DDBJ whole genome shotgun (WGS) entry which is preliminary data.</text>
</comment>
<dbReference type="Pfam" id="PF01031">
    <property type="entry name" value="Dynamin_M"/>
    <property type="match status" value="1"/>
</dbReference>
<evidence type="ECO:0000313" key="5">
    <source>
        <dbReference type="EMBL" id="TPX11991.1"/>
    </source>
</evidence>
<dbReference type="GO" id="GO:0005874">
    <property type="term" value="C:microtubule"/>
    <property type="evidence" value="ECO:0007669"/>
    <property type="project" value="TreeGrafter"/>
</dbReference>
<dbReference type="InterPro" id="IPR027417">
    <property type="entry name" value="P-loop_NTPase"/>
</dbReference>
<evidence type="ECO:0000259" key="4">
    <source>
        <dbReference type="PROSITE" id="PS51718"/>
    </source>
</evidence>
<dbReference type="Gene3D" id="1.20.120.1240">
    <property type="entry name" value="Dynamin, middle domain"/>
    <property type="match status" value="1"/>
</dbReference>
<accession>A0A507B4J6</accession>
<dbReference type="InterPro" id="IPR030381">
    <property type="entry name" value="G_DYNAMIN_dom"/>
</dbReference>
<dbReference type="GO" id="GO:0016020">
    <property type="term" value="C:membrane"/>
    <property type="evidence" value="ECO:0007669"/>
    <property type="project" value="TreeGrafter"/>
</dbReference>
<dbReference type="CDD" id="cd08771">
    <property type="entry name" value="DLP_1"/>
    <property type="match status" value="1"/>
</dbReference>
<keyword evidence="6" id="KW-1185">Reference proteome</keyword>
<evidence type="ECO:0000313" key="6">
    <source>
        <dbReference type="Proteomes" id="UP000319257"/>
    </source>
</evidence>
<dbReference type="InterPro" id="IPR045063">
    <property type="entry name" value="Dynamin_N"/>
</dbReference>
<dbReference type="OrthoDB" id="415706at2759"/>
<dbReference type="PROSITE" id="PS51388">
    <property type="entry name" value="GED"/>
    <property type="match status" value="1"/>
</dbReference>
<keyword evidence="1" id="KW-0547">Nucleotide-binding</keyword>
<feature type="domain" description="Dynamin-type G" evidence="4">
    <location>
        <begin position="28"/>
        <end position="330"/>
    </location>
</feature>
<dbReference type="Pfam" id="PF00350">
    <property type="entry name" value="Dynamin_N"/>
    <property type="match status" value="1"/>
</dbReference>
<dbReference type="GO" id="GO:0008017">
    <property type="term" value="F:microtubule binding"/>
    <property type="evidence" value="ECO:0007669"/>
    <property type="project" value="TreeGrafter"/>
</dbReference>
<dbReference type="InterPro" id="IPR000375">
    <property type="entry name" value="Dynamin_stalk"/>
</dbReference>
<dbReference type="Proteomes" id="UP000319257">
    <property type="component" value="Unassembled WGS sequence"/>
</dbReference>
<dbReference type="PROSITE" id="PS51718">
    <property type="entry name" value="G_DYNAMIN_2"/>
    <property type="match status" value="1"/>
</dbReference>
<evidence type="ECO:0000256" key="2">
    <source>
        <dbReference type="ARBA" id="ARBA00023134"/>
    </source>
</evidence>
<dbReference type="PANTHER" id="PTHR11566">
    <property type="entry name" value="DYNAMIN"/>
    <property type="match status" value="1"/>
</dbReference>
<reference evidence="5 6" key="1">
    <citation type="submission" date="2019-06" db="EMBL/GenBank/DDBJ databases">
        <title>Draft genome sequence of the filamentous fungus Phialemoniopsis curvata isolated from diesel fuel.</title>
        <authorList>
            <person name="Varaljay V.A."/>
            <person name="Lyon W.J."/>
            <person name="Crouch A.L."/>
            <person name="Drake C.E."/>
            <person name="Hollomon J.M."/>
            <person name="Nadeau L.J."/>
            <person name="Nunn H.S."/>
            <person name="Stevenson B.S."/>
            <person name="Bojanowski C.L."/>
            <person name="Crookes-Goodson W.J."/>
        </authorList>
    </citation>
    <scope>NUCLEOTIDE SEQUENCE [LARGE SCALE GENOMIC DNA]</scope>
    <source>
        <strain evidence="5 6">D216</strain>
    </source>
</reference>
<dbReference type="InterPro" id="IPR001401">
    <property type="entry name" value="Dynamin_GTPase"/>
</dbReference>
<sequence>MDETDSGLGNQALLTKIDKLRELNVGSLVPLPQLVVVGDQSSGKSSVLESLTGFSFPRAAGLCTRYATQITCRREAVETINISIIPHPSSSQARRDALHQFKSHVTNTRGEDFAKIFEDANKVMGIRPASSSDSASESEGNNDDLNAFSQDILKIEINGPQQNHLTVIDVPGIFRAATPGLTTESDISLVQDMVKGYMKDPRTIILAVIPCNVDIATQEILKLAKDADLEGVRTMGVLTKPDLATERVTQQAVIDLVEGKRNDLRLGYCLVKNRGADDNKSSLRQRNLKEKEFFQGAPWSTISDNGRVGIESLKQRLRELLMDISKRELPNVKAEVGRKLGEKRKLSEIMGPSRGETNEQRLYLTRLGTRFQTISSHALNAYYTDEQMFTESPHMRLVTRIIKLNDAFSHTFATRGHLRAFHTISGLVYDDDDDMAKNKAHKVDFPIPVSKYKELHDIIVTETYDCPMPLTDCIMAHIEGVYKDSRGPELGTFNGTLLGTTFKEQSSKWEKLVLSHITNAIVLVHQFIFDLLTDCCPDPSVRNALWDTVLLDQLRGCYSRAMQHTRFLLTVEREGKPMTYNHYFNANLQKARSGRILAEVKDKGMMPGCNNCRHITGGQTMVSTSSLQNLAVDKGNAKQTCEDVHDILRSYYKVARKRFVDVVCQQVIDHYLLNGQDSPLRVLCATRVAQLSEDQLDEIAGEDAGTKRQRVLVTEEIQRLEAAMKVLRG</sequence>
<dbReference type="PRINTS" id="PR00195">
    <property type="entry name" value="DYNAMIN"/>
</dbReference>
<evidence type="ECO:0000256" key="1">
    <source>
        <dbReference type="ARBA" id="ARBA00022741"/>
    </source>
</evidence>
<dbReference type="Gene3D" id="3.40.50.300">
    <property type="entry name" value="P-loop containing nucleotide triphosphate hydrolases"/>
    <property type="match status" value="1"/>
</dbReference>